<dbReference type="Gramene" id="TKW41935">
    <property type="protein sequence ID" value="TKW41935"/>
    <property type="gene ID" value="SEVIR_1G350200v2"/>
</dbReference>
<feature type="compositionally biased region" description="Basic residues" evidence="1">
    <location>
        <begin position="1"/>
        <end position="22"/>
    </location>
</feature>
<dbReference type="OMA" id="WERNPEK"/>
<evidence type="ECO:0000256" key="1">
    <source>
        <dbReference type="SAM" id="MobiDB-lite"/>
    </source>
</evidence>
<dbReference type="AlphaFoldDB" id="A0A4U6WI44"/>
<dbReference type="EMBL" id="CM016552">
    <property type="protein sequence ID" value="TKW41935.1"/>
    <property type="molecule type" value="Genomic_DNA"/>
</dbReference>
<gene>
    <name evidence="2" type="ORF">SEVIR_1G350200v2</name>
</gene>
<protein>
    <submittedName>
        <fullName evidence="2">Uncharacterized protein</fullName>
    </submittedName>
</protein>
<reference evidence="2" key="1">
    <citation type="submission" date="2019-03" db="EMBL/GenBank/DDBJ databases">
        <title>WGS assembly of Setaria viridis.</title>
        <authorList>
            <person name="Huang P."/>
            <person name="Jenkins J."/>
            <person name="Grimwood J."/>
            <person name="Barry K."/>
            <person name="Healey A."/>
            <person name="Mamidi S."/>
            <person name="Sreedasyam A."/>
            <person name="Shu S."/>
            <person name="Feldman M."/>
            <person name="Wu J."/>
            <person name="Yu Y."/>
            <person name="Chen C."/>
            <person name="Johnson J."/>
            <person name="Rokhsar D."/>
            <person name="Baxter I."/>
            <person name="Schmutz J."/>
            <person name="Brutnell T."/>
            <person name="Kellogg E."/>
        </authorList>
    </citation>
    <scope>NUCLEOTIDE SEQUENCE [LARGE SCALE GENOMIC DNA]</scope>
</reference>
<accession>A0A4U6WI44</accession>
<keyword evidence="3" id="KW-1185">Reference proteome</keyword>
<organism evidence="2 3">
    <name type="scientific">Setaria viridis</name>
    <name type="common">Green bristlegrass</name>
    <name type="synonym">Setaria italica subsp. viridis</name>
    <dbReference type="NCBI Taxonomy" id="4556"/>
    <lineage>
        <taxon>Eukaryota</taxon>
        <taxon>Viridiplantae</taxon>
        <taxon>Streptophyta</taxon>
        <taxon>Embryophyta</taxon>
        <taxon>Tracheophyta</taxon>
        <taxon>Spermatophyta</taxon>
        <taxon>Magnoliopsida</taxon>
        <taxon>Liliopsida</taxon>
        <taxon>Poales</taxon>
        <taxon>Poaceae</taxon>
        <taxon>PACMAD clade</taxon>
        <taxon>Panicoideae</taxon>
        <taxon>Panicodae</taxon>
        <taxon>Paniceae</taxon>
        <taxon>Cenchrinae</taxon>
        <taxon>Setaria</taxon>
    </lineage>
</organism>
<evidence type="ECO:0000313" key="3">
    <source>
        <dbReference type="Proteomes" id="UP000298652"/>
    </source>
</evidence>
<feature type="region of interest" description="Disordered" evidence="1">
    <location>
        <begin position="1"/>
        <end position="32"/>
    </location>
</feature>
<name>A0A4U6WI44_SETVI</name>
<proteinExistence type="predicted"/>
<evidence type="ECO:0000313" key="2">
    <source>
        <dbReference type="EMBL" id="TKW41935.1"/>
    </source>
</evidence>
<dbReference type="Proteomes" id="UP000298652">
    <property type="component" value="Chromosome 1"/>
</dbReference>
<sequence>MRGPRRARGGRRRRGIRLRPQRQPRPGPEETRMRAVAAPVVSPQEPAARSAFTSTSILVNSVMHPALFYSDLPHLEFCCFQSVRANGDVVAELHFHVKMETLLMKYTDSCVRQNQNSEQISAGAPPWRWERNPEKRVTKGRRAITSSRPNTLCCMICKTSKRPRTRLKTIGLMLESMSCPAVGAPRFSLATPVGKQRWRCCLATWLRCAI</sequence>